<gene>
    <name evidence="4" type="primary">rfbD</name>
    <name evidence="4" type="ORF">COT91_01930</name>
</gene>
<keyword evidence="2" id="KW-0521">NADP</keyword>
<dbReference type="EMBL" id="PFAJ01000025">
    <property type="protein sequence ID" value="PIR97338.1"/>
    <property type="molecule type" value="Genomic_DNA"/>
</dbReference>
<dbReference type="InterPro" id="IPR029903">
    <property type="entry name" value="RmlD-like-bd"/>
</dbReference>
<evidence type="ECO:0000256" key="2">
    <source>
        <dbReference type="RuleBase" id="RU364082"/>
    </source>
</evidence>
<evidence type="ECO:0000259" key="3">
    <source>
        <dbReference type="Pfam" id="PF04321"/>
    </source>
</evidence>
<dbReference type="UniPathway" id="UPA00124"/>
<dbReference type="Pfam" id="PF04321">
    <property type="entry name" value="RmlD_sub_bind"/>
    <property type="match status" value="1"/>
</dbReference>
<evidence type="ECO:0000313" key="5">
    <source>
        <dbReference type="Proteomes" id="UP000230557"/>
    </source>
</evidence>
<dbReference type="GO" id="GO:0008831">
    <property type="term" value="F:dTDP-4-dehydrorhamnose reductase activity"/>
    <property type="evidence" value="ECO:0007669"/>
    <property type="project" value="UniProtKB-EC"/>
</dbReference>
<comment type="similarity">
    <text evidence="1 2">Belongs to the dTDP-4-dehydrorhamnose reductase family.</text>
</comment>
<proteinExistence type="inferred from homology"/>
<dbReference type="Proteomes" id="UP000230557">
    <property type="component" value="Unassembled WGS sequence"/>
</dbReference>
<dbReference type="PANTHER" id="PTHR10491:SF4">
    <property type="entry name" value="METHIONINE ADENOSYLTRANSFERASE 2 SUBUNIT BETA"/>
    <property type="match status" value="1"/>
</dbReference>
<comment type="pathway">
    <text evidence="2">Carbohydrate biosynthesis; dTDP-L-rhamnose biosynthesis.</text>
</comment>
<reference evidence="5" key="1">
    <citation type="submission" date="2017-09" db="EMBL/GenBank/DDBJ databases">
        <title>Depth-based differentiation of microbial function through sediment-hosted aquifers and enrichment of novel symbionts in the deep terrestrial subsurface.</title>
        <authorList>
            <person name="Probst A.J."/>
            <person name="Ladd B."/>
            <person name="Jarett J.K."/>
            <person name="Geller-Mcgrath D.E."/>
            <person name="Sieber C.M.K."/>
            <person name="Emerson J.B."/>
            <person name="Anantharaman K."/>
            <person name="Thomas B.C."/>
            <person name="Malmstrom R."/>
            <person name="Stieglmeier M."/>
            <person name="Klingl A."/>
            <person name="Woyke T."/>
            <person name="Ryan C.M."/>
            <person name="Banfield J.F."/>
        </authorList>
    </citation>
    <scope>NUCLEOTIDE SEQUENCE [LARGE SCALE GENOMIC DNA]</scope>
</reference>
<organism evidence="4 5">
    <name type="scientific">Candidatus Doudnabacteria bacterium CG10_big_fil_rev_8_21_14_0_10_41_10</name>
    <dbReference type="NCBI Taxonomy" id="1974551"/>
    <lineage>
        <taxon>Bacteria</taxon>
        <taxon>Candidatus Doudnaibacteriota</taxon>
    </lineage>
</organism>
<dbReference type="EC" id="1.1.1.133" evidence="2"/>
<dbReference type="InterPro" id="IPR036291">
    <property type="entry name" value="NAD(P)-bd_dom_sf"/>
</dbReference>
<protein>
    <recommendedName>
        <fullName evidence="2">dTDP-4-dehydrorhamnose reductase</fullName>
        <ecNumber evidence="2">1.1.1.133</ecNumber>
    </recommendedName>
</protein>
<dbReference type="GO" id="GO:0005829">
    <property type="term" value="C:cytosol"/>
    <property type="evidence" value="ECO:0007669"/>
    <property type="project" value="TreeGrafter"/>
</dbReference>
<name>A0A2H0VE07_9BACT</name>
<dbReference type="InterPro" id="IPR005913">
    <property type="entry name" value="dTDP_dehydrorham_reduct"/>
</dbReference>
<dbReference type="AlphaFoldDB" id="A0A2H0VE07"/>
<keyword evidence="2" id="KW-0560">Oxidoreductase</keyword>
<dbReference type="GO" id="GO:0019305">
    <property type="term" value="P:dTDP-rhamnose biosynthetic process"/>
    <property type="evidence" value="ECO:0007669"/>
    <property type="project" value="UniProtKB-UniPathway"/>
</dbReference>
<comment type="caution">
    <text evidence="4">The sequence shown here is derived from an EMBL/GenBank/DDBJ whole genome shotgun (WGS) entry which is preliminary data.</text>
</comment>
<sequence>MKVLILGAHGMLGQALARVFADFSPALWDKDELDITDSSAVKKRLVELNPELIINTAAFTDVDGAEENKKLAHELNGKAVKNLVDVANEIGATFVQYSTAYVFDGKNPDGYKEEDLPNPSSVYGESKLEGEREAVKAKKYYILRLDRLFGKAGEGKTSFIDKMLELAKTKKKLTVIADEYGCPTYAPDLAKRTREILEKQMPNGVYHCANEGSCSWYEWAREIFKIKGIDIELKKAKATDFSRKATRPKYGVLNNTKLPKMRSWKKALAEYLE</sequence>
<dbReference type="Gene3D" id="3.40.50.720">
    <property type="entry name" value="NAD(P)-binding Rossmann-like Domain"/>
    <property type="match status" value="1"/>
</dbReference>
<comment type="function">
    <text evidence="2">Catalyzes the reduction of dTDP-6-deoxy-L-lyxo-4-hexulose to yield dTDP-L-rhamnose.</text>
</comment>
<dbReference type="NCBIfam" id="TIGR01214">
    <property type="entry name" value="rmlD"/>
    <property type="match status" value="1"/>
</dbReference>
<dbReference type="CDD" id="cd05254">
    <property type="entry name" value="dTDP_HR_like_SDR_e"/>
    <property type="match status" value="1"/>
</dbReference>
<evidence type="ECO:0000313" key="4">
    <source>
        <dbReference type="EMBL" id="PIR97338.1"/>
    </source>
</evidence>
<dbReference type="Gene3D" id="3.90.25.10">
    <property type="entry name" value="UDP-galactose 4-epimerase, domain 1"/>
    <property type="match status" value="1"/>
</dbReference>
<dbReference type="SUPFAM" id="SSF51735">
    <property type="entry name" value="NAD(P)-binding Rossmann-fold domains"/>
    <property type="match status" value="1"/>
</dbReference>
<accession>A0A2H0VE07</accession>
<dbReference type="PANTHER" id="PTHR10491">
    <property type="entry name" value="DTDP-4-DEHYDRORHAMNOSE REDUCTASE"/>
    <property type="match status" value="1"/>
</dbReference>
<feature type="domain" description="RmlD-like substrate binding" evidence="3">
    <location>
        <begin position="1"/>
        <end position="272"/>
    </location>
</feature>
<evidence type="ECO:0000256" key="1">
    <source>
        <dbReference type="ARBA" id="ARBA00010944"/>
    </source>
</evidence>